<dbReference type="PANTHER" id="PTHR40277">
    <property type="entry name" value="BLL5419 PROTEIN"/>
    <property type="match status" value="1"/>
</dbReference>
<dbReference type="Pfam" id="PF03706">
    <property type="entry name" value="LPG_synthase_TM"/>
    <property type="match status" value="1"/>
</dbReference>
<dbReference type="AlphaFoldDB" id="I7J8H1"/>
<evidence type="ECO:0000256" key="1">
    <source>
        <dbReference type="ARBA" id="ARBA00004651"/>
    </source>
</evidence>
<evidence type="ECO:0000256" key="4">
    <source>
        <dbReference type="ARBA" id="ARBA00022989"/>
    </source>
</evidence>
<feature type="transmembrane region" description="Helical" evidence="6">
    <location>
        <begin position="300"/>
        <end position="321"/>
    </location>
</feature>
<name>I7J8H1_METBM</name>
<accession>I7J8H1</accession>
<dbReference type="GO" id="GO:0005886">
    <property type="term" value="C:plasma membrane"/>
    <property type="evidence" value="ECO:0007669"/>
    <property type="project" value="UniProtKB-SubCell"/>
</dbReference>
<dbReference type="PATRIC" id="fig|1201294.9.peg.1280"/>
<gene>
    <name evidence="7" type="ordered locus">BN140_1160</name>
</gene>
<feature type="transmembrane region" description="Helical" evidence="6">
    <location>
        <begin position="243"/>
        <end position="262"/>
    </location>
</feature>
<proteinExistence type="predicted"/>
<dbReference type="KEGG" id="mbg:BN140_1160"/>
<dbReference type="InterPro" id="IPR022791">
    <property type="entry name" value="L-PG_synthase/AglD"/>
</dbReference>
<feature type="transmembrane region" description="Helical" evidence="6">
    <location>
        <begin position="147"/>
        <end position="168"/>
    </location>
</feature>
<dbReference type="NCBIfam" id="TIGR00374">
    <property type="entry name" value="flippase-like domain"/>
    <property type="match status" value="1"/>
</dbReference>
<evidence type="ECO:0000256" key="5">
    <source>
        <dbReference type="ARBA" id="ARBA00023136"/>
    </source>
</evidence>
<feature type="transmembrane region" description="Helical" evidence="6">
    <location>
        <begin position="39"/>
        <end position="57"/>
    </location>
</feature>
<dbReference type="RefSeq" id="WP_014867059.1">
    <property type="nucleotide sequence ID" value="NC_018227.2"/>
</dbReference>
<evidence type="ECO:0000313" key="7">
    <source>
        <dbReference type="EMBL" id="CCJ36083.1"/>
    </source>
</evidence>
<keyword evidence="5 6" id="KW-0472">Membrane</keyword>
<protein>
    <submittedName>
        <fullName evidence="7">Membrane protein</fullName>
    </submittedName>
</protein>
<evidence type="ECO:0000256" key="3">
    <source>
        <dbReference type="ARBA" id="ARBA00022692"/>
    </source>
</evidence>
<evidence type="ECO:0000256" key="6">
    <source>
        <dbReference type="SAM" id="Phobius"/>
    </source>
</evidence>
<feature type="transmembrane region" description="Helical" evidence="6">
    <location>
        <begin position="217"/>
        <end position="237"/>
    </location>
</feature>
<keyword evidence="3 6" id="KW-0812">Transmembrane</keyword>
<keyword evidence="2" id="KW-1003">Cell membrane</keyword>
<dbReference type="Proteomes" id="UP000009007">
    <property type="component" value="Chromosome I"/>
</dbReference>
<dbReference type="GeneID" id="13355658"/>
<dbReference type="STRING" id="1201294.BN140_1160"/>
<feature type="transmembrane region" description="Helical" evidence="6">
    <location>
        <begin position="274"/>
        <end position="294"/>
    </location>
</feature>
<dbReference type="BioCyc" id="MBOU1201294:BN140_RS05780-MONOMER"/>
<dbReference type="EMBL" id="HE964772">
    <property type="protein sequence ID" value="CCJ36083.1"/>
    <property type="molecule type" value="Genomic_DNA"/>
</dbReference>
<dbReference type="HOGENOM" id="CLU_811105_0_0_2"/>
<evidence type="ECO:0000313" key="8">
    <source>
        <dbReference type="Proteomes" id="UP000009007"/>
    </source>
</evidence>
<reference evidence="8" key="1">
    <citation type="journal article" date="2012" name="J. Bacteriol.">
        <title>Complete genome sequence of the hydrogenotrophic, methanogenic archaeon Methanoculleus bourgensis strain MS2T, isolated from a sewage sludge digester.</title>
        <authorList>
            <person name="Maus I."/>
            <person name="Wibberg D."/>
            <person name="Stantscheff R."/>
            <person name="Eikmeyer F.G."/>
            <person name="Seffner A."/>
            <person name="Boelter J."/>
            <person name="Szczepanowski R."/>
            <person name="Blom J."/>
            <person name="Jaenicke S."/>
            <person name="Konig H."/>
            <person name="Puhler A."/>
            <person name="Schluter A."/>
        </authorList>
    </citation>
    <scope>NUCLEOTIDE SEQUENCE [LARGE SCALE GENOMIC DNA]</scope>
    <source>
        <strain evidence="8">ATCC 43281 / DSM 3045 / OCM 15 / MS2</strain>
    </source>
</reference>
<evidence type="ECO:0000256" key="2">
    <source>
        <dbReference type="ARBA" id="ARBA00022475"/>
    </source>
</evidence>
<feature type="transmembrane region" description="Helical" evidence="6">
    <location>
        <begin position="7"/>
        <end position="27"/>
    </location>
</feature>
<dbReference type="PANTHER" id="PTHR40277:SF1">
    <property type="entry name" value="BLL5419 PROTEIN"/>
    <property type="match status" value="1"/>
</dbReference>
<keyword evidence="4 6" id="KW-1133">Transmembrane helix</keyword>
<comment type="subcellular location">
    <subcellularLocation>
        <location evidence="1">Cell membrane</location>
        <topology evidence="1">Multi-pass membrane protein</topology>
    </subcellularLocation>
</comment>
<keyword evidence="8" id="KW-1185">Reference proteome</keyword>
<organism evidence="7 8">
    <name type="scientific">Methanoculleus bourgensis (strain ATCC 43281 / DSM 3045 / OCM 15 / MS2)</name>
    <name type="common">Methanogenium bourgense</name>
    <dbReference type="NCBI Taxonomy" id="1201294"/>
    <lineage>
        <taxon>Archaea</taxon>
        <taxon>Methanobacteriati</taxon>
        <taxon>Methanobacteriota</taxon>
        <taxon>Stenosarchaea group</taxon>
        <taxon>Methanomicrobia</taxon>
        <taxon>Methanomicrobiales</taxon>
        <taxon>Methanomicrobiaceae</taxon>
        <taxon>Methanoculleus</taxon>
    </lineage>
</organism>
<sequence length="332" mass="36416">MSSRRSIRFISIIGIAIFLVILLNLDIPAILDILLSADIHYLIAALLVNGMIVVIKAKKWSIIVDSVRSNFSLWQSAIGFFVGFSLSTLTPGKVGDVVRCLYVKDESCTTGMALSTVVIDRIIDLVLLFAFGIIALIIFSSLVGVEIISNGLLLVLICAIVFGIYTISHKTYMEKILRPFFTAFVPARYRNKLSGYFDDFYSGFAGFFASRRQAAECIGVGIVSWILAVVYASLLAKSIGIDVGYYMFLVIPIISMLDLLPISISGIGTRDAALIYLFGIVAIAPETAIAFSILYLVFSYWLIALVGLVFWLQYPIPLTGLNEEAPTIQSEA</sequence>
<feature type="transmembrane region" description="Helical" evidence="6">
    <location>
        <begin position="122"/>
        <end position="141"/>
    </location>
</feature>